<dbReference type="PANTHER" id="PTHR43415">
    <property type="entry name" value="SPERMIDINE N(1)-ACETYLTRANSFERASE"/>
    <property type="match status" value="1"/>
</dbReference>
<dbReference type="PANTHER" id="PTHR43415:SF3">
    <property type="entry name" value="GNAT-FAMILY ACETYLTRANSFERASE"/>
    <property type="match status" value="1"/>
</dbReference>
<accession>A0A410Q7X8</accession>
<evidence type="ECO:0000313" key="2">
    <source>
        <dbReference type="EMBL" id="QAT60100.1"/>
    </source>
</evidence>
<dbReference type="OrthoDB" id="9795206at2"/>
<sequence length="198" mass="23787">MGKSMEIASGERIKIYHLTLEDVMLMSKWGIHKNPLFNDYNFSAMNNDELIEWYRFKTSFKSKKYFSVYNEEDNFIGYLGIKNIRNIMKESTLGVAFDPNYMNQGYGTEAIKAFLKYYFINLNMRILFLKVAKFNKRAKRCYEKCGFVVCNEYLKIYDNQLLDLNNPYYLEEKDSFVIKNKKIYNYIYKMKVDKKIIK</sequence>
<proteinExistence type="predicted"/>
<dbReference type="Proteomes" id="UP000287969">
    <property type="component" value="Chromosome"/>
</dbReference>
<dbReference type="GO" id="GO:0016747">
    <property type="term" value="F:acyltransferase activity, transferring groups other than amino-acyl groups"/>
    <property type="evidence" value="ECO:0007669"/>
    <property type="project" value="InterPro"/>
</dbReference>
<organism evidence="2 3">
    <name type="scientific">Acidilutibacter cellobiosedens</name>
    <dbReference type="NCBI Taxonomy" id="2507161"/>
    <lineage>
        <taxon>Bacteria</taxon>
        <taxon>Bacillati</taxon>
        <taxon>Bacillota</taxon>
        <taxon>Tissierellia</taxon>
        <taxon>Tissierellales</taxon>
        <taxon>Acidilutibacteraceae</taxon>
        <taxon>Acidilutibacter</taxon>
    </lineage>
</organism>
<reference evidence="3" key="1">
    <citation type="submission" date="2019-01" db="EMBL/GenBank/DDBJ databases">
        <title>Draft genomes of a novel of Sporanaerobacter strains.</title>
        <authorList>
            <person name="Ma S."/>
        </authorList>
    </citation>
    <scope>NUCLEOTIDE SEQUENCE [LARGE SCALE GENOMIC DNA]</scope>
    <source>
        <strain evidence="3">NJN-17</strain>
    </source>
</reference>
<dbReference type="AlphaFoldDB" id="A0A410Q7X8"/>
<dbReference type="Pfam" id="PF13302">
    <property type="entry name" value="Acetyltransf_3"/>
    <property type="match status" value="1"/>
</dbReference>
<feature type="domain" description="N-acetyltransferase" evidence="1">
    <location>
        <begin position="13"/>
        <end position="171"/>
    </location>
</feature>
<keyword evidence="3" id="KW-1185">Reference proteome</keyword>
<dbReference type="Gene3D" id="3.40.630.30">
    <property type="match status" value="1"/>
</dbReference>
<dbReference type="KEGG" id="spoa:EQM13_00190"/>
<evidence type="ECO:0000313" key="3">
    <source>
        <dbReference type="Proteomes" id="UP000287969"/>
    </source>
</evidence>
<dbReference type="SUPFAM" id="SSF55729">
    <property type="entry name" value="Acyl-CoA N-acyltransferases (Nat)"/>
    <property type="match status" value="1"/>
</dbReference>
<dbReference type="EMBL" id="CP035282">
    <property type="protein sequence ID" value="QAT60100.1"/>
    <property type="molecule type" value="Genomic_DNA"/>
</dbReference>
<name>A0A410Q7X8_9FIRM</name>
<dbReference type="InterPro" id="IPR000182">
    <property type="entry name" value="GNAT_dom"/>
</dbReference>
<dbReference type="InterPro" id="IPR016181">
    <property type="entry name" value="Acyl_CoA_acyltransferase"/>
</dbReference>
<protein>
    <submittedName>
        <fullName evidence="2">N-acetyltransferase</fullName>
    </submittedName>
</protein>
<keyword evidence="2" id="KW-0808">Transferase</keyword>
<gene>
    <name evidence="2" type="ORF">EQM13_00190</name>
</gene>
<dbReference type="PROSITE" id="PS51186">
    <property type="entry name" value="GNAT"/>
    <property type="match status" value="1"/>
</dbReference>
<evidence type="ECO:0000259" key="1">
    <source>
        <dbReference type="PROSITE" id="PS51186"/>
    </source>
</evidence>